<dbReference type="SMART" id="SM00343">
    <property type="entry name" value="ZnF_C2HC"/>
    <property type="match status" value="1"/>
</dbReference>
<dbReference type="InterPro" id="IPR001584">
    <property type="entry name" value="Integrase_cat-core"/>
</dbReference>
<keyword evidence="4" id="KW-1185">Reference proteome</keyword>
<dbReference type="Gene3D" id="2.40.70.10">
    <property type="entry name" value="Acid Proteases"/>
    <property type="match status" value="1"/>
</dbReference>
<dbReference type="Pfam" id="PF05380">
    <property type="entry name" value="Peptidase_A17"/>
    <property type="match status" value="1"/>
</dbReference>
<accession>A0ABM1Y2V8</accession>
<evidence type="ECO:0000259" key="2">
    <source>
        <dbReference type="PROSITE" id="PS50994"/>
    </source>
</evidence>
<feature type="region of interest" description="Disordered" evidence="1">
    <location>
        <begin position="402"/>
        <end position="425"/>
    </location>
</feature>
<dbReference type="EnsemblMetazoa" id="AALFPA23_005158.R6522">
    <property type="protein sequence ID" value="AALFPA23_005158.P6522"/>
    <property type="gene ID" value="AALFPA23_005158"/>
</dbReference>
<dbReference type="InterPro" id="IPR001878">
    <property type="entry name" value="Znf_CCHC"/>
</dbReference>
<dbReference type="SUPFAM" id="SSF56672">
    <property type="entry name" value="DNA/RNA polymerases"/>
    <property type="match status" value="1"/>
</dbReference>
<name>A0ABM1Y2V8_AEDAL</name>
<dbReference type="CDD" id="cd01644">
    <property type="entry name" value="RT_pepA17"/>
    <property type="match status" value="1"/>
</dbReference>
<proteinExistence type="predicted"/>
<dbReference type="InterPro" id="IPR008042">
    <property type="entry name" value="Retrotrans_Pao"/>
</dbReference>
<dbReference type="InterPro" id="IPR005312">
    <property type="entry name" value="DUF1759"/>
</dbReference>
<dbReference type="PROSITE" id="PS50994">
    <property type="entry name" value="INTEGRASE"/>
    <property type="match status" value="1"/>
</dbReference>
<dbReference type="GeneID" id="134285999"/>
<organism evidence="3 4">
    <name type="scientific">Aedes albopictus</name>
    <name type="common">Asian tiger mosquito</name>
    <name type="synonym">Stegomyia albopicta</name>
    <dbReference type="NCBI Taxonomy" id="7160"/>
    <lineage>
        <taxon>Eukaryota</taxon>
        <taxon>Metazoa</taxon>
        <taxon>Ecdysozoa</taxon>
        <taxon>Arthropoda</taxon>
        <taxon>Hexapoda</taxon>
        <taxon>Insecta</taxon>
        <taxon>Pterygota</taxon>
        <taxon>Neoptera</taxon>
        <taxon>Endopterygota</taxon>
        <taxon>Diptera</taxon>
        <taxon>Nematocera</taxon>
        <taxon>Culicoidea</taxon>
        <taxon>Culicidae</taxon>
        <taxon>Culicinae</taxon>
        <taxon>Aedini</taxon>
        <taxon>Aedes</taxon>
        <taxon>Stegomyia</taxon>
    </lineage>
</organism>
<dbReference type="Gene3D" id="3.30.420.10">
    <property type="entry name" value="Ribonuclease H-like superfamily/Ribonuclease H"/>
    <property type="match status" value="1"/>
</dbReference>
<dbReference type="InterPro" id="IPR036397">
    <property type="entry name" value="RNaseH_sf"/>
</dbReference>
<dbReference type="InterPro" id="IPR021109">
    <property type="entry name" value="Peptidase_aspartic_dom_sf"/>
</dbReference>
<dbReference type="InterPro" id="IPR012337">
    <property type="entry name" value="RNaseH-like_sf"/>
</dbReference>
<reference evidence="3" key="2">
    <citation type="submission" date="2025-05" db="UniProtKB">
        <authorList>
            <consortium name="EnsemblMetazoa"/>
        </authorList>
    </citation>
    <scope>IDENTIFICATION</scope>
    <source>
        <strain evidence="3">Foshan</strain>
    </source>
</reference>
<reference evidence="4" key="1">
    <citation type="journal article" date="2015" name="Proc. Natl. Acad. Sci. U.S.A.">
        <title>Genome sequence of the Asian Tiger mosquito, Aedes albopictus, reveals insights into its biology, genetics, and evolution.</title>
        <authorList>
            <person name="Chen X.G."/>
            <person name="Jiang X."/>
            <person name="Gu J."/>
            <person name="Xu M."/>
            <person name="Wu Y."/>
            <person name="Deng Y."/>
            <person name="Zhang C."/>
            <person name="Bonizzoni M."/>
            <person name="Dermauw W."/>
            <person name="Vontas J."/>
            <person name="Armbruster P."/>
            <person name="Huang X."/>
            <person name="Yang Y."/>
            <person name="Zhang H."/>
            <person name="He W."/>
            <person name="Peng H."/>
            <person name="Liu Y."/>
            <person name="Wu K."/>
            <person name="Chen J."/>
            <person name="Lirakis M."/>
            <person name="Topalis P."/>
            <person name="Van Leeuwen T."/>
            <person name="Hall A.B."/>
            <person name="Jiang X."/>
            <person name="Thorpe C."/>
            <person name="Mueller R.L."/>
            <person name="Sun C."/>
            <person name="Waterhouse R.M."/>
            <person name="Yan G."/>
            <person name="Tu Z.J."/>
            <person name="Fang X."/>
            <person name="James A.A."/>
        </authorList>
    </citation>
    <scope>NUCLEOTIDE SEQUENCE [LARGE SCALE GENOMIC DNA]</scope>
    <source>
        <strain evidence="4">Foshan</strain>
    </source>
</reference>
<feature type="domain" description="Integrase catalytic" evidence="2">
    <location>
        <begin position="1449"/>
        <end position="1642"/>
    </location>
</feature>
<evidence type="ECO:0000256" key="1">
    <source>
        <dbReference type="SAM" id="MobiDB-lite"/>
    </source>
</evidence>
<protein>
    <recommendedName>
        <fullName evidence="2">Integrase catalytic domain-containing protein</fullName>
    </recommendedName>
</protein>
<dbReference type="Pfam" id="PF03564">
    <property type="entry name" value="DUF1759"/>
    <property type="match status" value="1"/>
</dbReference>
<dbReference type="RefSeq" id="XP_062703545.1">
    <property type="nucleotide sequence ID" value="XM_062847561.1"/>
</dbReference>
<evidence type="ECO:0000313" key="3">
    <source>
        <dbReference type="EnsemblMetazoa" id="AALFPA23_005158.P6522"/>
    </source>
</evidence>
<dbReference type="Proteomes" id="UP000069940">
    <property type="component" value="Unassembled WGS sequence"/>
</dbReference>
<feature type="compositionally biased region" description="Basic and acidic residues" evidence="1">
    <location>
        <begin position="413"/>
        <end position="424"/>
    </location>
</feature>
<evidence type="ECO:0000313" key="4">
    <source>
        <dbReference type="Proteomes" id="UP000069940"/>
    </source>
</evidence>
<dbReference type="InterPro" id="IPR043502">
    <property type="entry name" value="DNA/RNA_pol_sf"/>
</dbReference>
<dbReference type="PANTHER" id="PTHR47331">
    <property type="entry name" value="PHD-TYPE DOMAIN-CONTAINING PROTEIN"/>
    <property type="match status" value="1"/>
</dbReference>
<dbReference type="Pfam" id="PF18701">
    <property type="entry name" value="DUF5641"/>
    <property type="match status" value="1"/>
</dbReference>
<dbReference type="InterPro" id="IPR040676">
    <property type="entry name" value="DUF5641"/>
</dbReference>
<dbReference type="SUPFAM" id="SSF53098">
    <property type="entry name" value="Ribonuclease H-like"/>
    <property type="match status" value="1"/>
</dbReference>
<dbReference type="PANTHER" id="PTHR47331:SF1">
    <property type="entry name" value="GAG-LIKE PROTEIN"/>
    <property type="match status" value="1"/>
</dbReference>
<sequence>MTEKKIKEKVKKRERIVASLQRHAQFLGSFNPDIHTGEVQSRLDKIEAKFEEFEEVQEEIAELDAEGIYEEDCTTAYEEFEKLYYRLRAALLAKLPTEETAVELNNTLARNGQHVGAHTGVRLPQISLPEFDGDYKGWLSFKSTYVSLIHDSGELSDVQKFHYLKSALKGEAAKLIESLTLTNDNYSIAWSTITKRYSNEYLLKKRHLQALMEYPKVEKESSVALHALVDEFEQRLKILKQLGEKTDEWGAMIVHWMCSKLDTQTLQLWEDHAASTKDPTFTILVNFLEKRTRVLEAVSSNVELKGSSQKMETKRQKVIVHSATDGDINGPACCCCGESHFLGRCGKFSKMALKEKLQFVNSKRLCSNCLKSGHWVRDCSSKFSCRDCGKKHNSLIHPGFPLSSSGVGSSEHPVSKPEKTRNEKSVATNVVTNEVESEDEDDQGAVGTYNVGTKGGKISNVLLSTVVLVIRDQHGGKQMARALLDNGSQANIMSERLCQMLSLKRRTINVPISGVGEAETRARFLVNTTVSSRVQNFAVGMEFLVLQKVTSELPSAHIPVEHWKIPKDIQLADPNFNISNRIDLLIGAEHFYRFLFERDTKRIMLGPGLPTLINSVFGWIVTGKVSETSSKAVSCCVAVAPDNLEAQLHRFWEVESNEDRPAWSKEEQDCEDHFQRTFSRTKEGRYVVRLPKHVNFDQMLGESRTMALSRFKRLEQQLGWNTEKRMQYNAFMQEYLDLGHMKEISEAESLQETSVSNTRKAYYLPHHAVLKESSTTTKVRVVFDGSARTDSGYSLNDALLKGPVIQDELLSLLLRFRKHEVALVGDIEKMYRQVQVHEEDISLQRIFFRFSADEPIKVYQLSTVTYGLTPSSFLAIRALHQLAADEGTLYADAAEAIVDDFYVDDYIGGAASVDEAIQLQQNLDTLMKKGGFALRKWCSNRPEVLAGIPADQLGTNLSISFEISPDEQVKTLGITWEPGTDQLRFFYDIIESEQTWTRRSILSSIAKLFDPLGLISPVIVAAKMLMQELALLHTGWDAPVPAHIEEKWKAFHSQLYNISEMRVNRFALVSNWVEIQFHCFADASTLAYGACLYVRTTDAVGNVRIELLSSKSRVAPLKKLTLPRLELCAAKEAALLHSKVTKAFSMQNVRSFFWSDSTIVLHWLRSPPNTWQTFVANRVSTIQTTTYPHSWRHVAGKQNPADLVSRGMSVDEFLNSQLWKEGPPWLRNDEDGWPSPGEECTISEEQLEIRKTVHAIRVAEPPNEMFSLRSSLHSLLRVVANCLRFVHNCRNPNDRRSSIALTPEEIQSAKMTLTRIAQNERFPEELKALKRQQRINNRSSLKRLFPFLDNDGVLRVGGRLRFSNESYTVKHPAVLPSNHPFTDLVVQFFHSQNFHSGPQLTLAETRQEFWPIHGKRVVNAVLRKCVRCFRTNPTPIQQPMGQLPAGRVRPGRPFLITGVDYCGPFYLKPLRRNVASPKVYIAVYVCFSTKAMHLELSTDLSTASFISVLRRFIGHRGIPAEIHSDNAKNFSGARNELKALYDLLNDPANNFTITKELSQQGIKWQFIPPRAPNFGGLWEAAVRSVKTALKKEIGLQQLSYDDFTTLLVQITATLNSRPLSPLTDDPTEFEALTPAHFLIGSAMKALPEPDLVNIPTNRLDHYQQTQQMFQRFWQRWSKLYLTQLQVTTNNLPATPIQVGNIVVLREDNLPPLCWPLARIIGLHPGLDGVVRVVTVKTATGVYKRAVNRICPLPTEEVSRRTTRSSSTISD</sequence>